<sequence length="73" mass="8146">MITSKITSKAQTTIPQPVRHALSLQEGDQIRYMIEPDGRVVISRVPTAELADDPFATFGEWDGDADRKAYARL</sequence>
<dbReference type="SUPFAM" id="SSF89447">
    <property type="entry name" value="AbrB/MazE/MraZ-like"/>
    <property type="match status" value="1"/>
</dbReference>
<organism evidence="2 3">
    <name type="scientific">Pseudorhizobium endolithicum</name>
    <dbReference type="NCBI Taxonomy" id="1191678"/>
    <lineage>
        <taxon>Bacteria</taxon>
        <taxon>Pseudomonadati</taxon>
        <taxon>Pseudomonadota</taxon>
        <taxon>Alphaproteobacteria</taxon>
        <taxon>Hyphomicrobiales</taxon>
        <taxon>Rhizobiaceae</taxon>
        <taxon>Rhizobium/Agrobacterium group</taxon>
        <taxon>Pseudorhizobium</taxon>
    </lineage>
</organism>
<dbReference type="InterPro" id="IPR007159">
    <property type="entry name" value="SpoVT-AbrB_dom"/>
</dbReference>
<feature type="domain" description="SpoVT-AbrB" evidence="1">
    <location>
        <begin position="4"/>
        <end position="50"/>
    </location>
</feature>
<protein>
    <submittedName>
        <fullName evidence="2">Transcriptional regulator</fullName>
    </submittedName>
</protein>
<dbReference type="RefSeq" id="WP_142592151.1">
    <property type="nucleotide sequence ID" value="NZ_CABFWF030000010.1"/>
</dbReference>
<comment type="caution">
    <text evidence="2">The sequence shown here is derived from an EMBL/GenBank/DDBJ whole genome shotgun (WGS) entry which is preliminary data.</text>
</comment>
<dbReference type="InterPro" id="IPR037914">
    <property type="entry name" value="SpoVT-AbrB_sf"/>
</dbReference>
<accession>A0ABN7JHM3</accession>
<dbReference type="InterPro" id="IPR031848">
    <property type="entry name" value="PrlF_antitoxin"/>
</dbReference>
<evidence type="ECO:0000259" key="1">
    <source>
        <dbReference type="SMART" id="SM00966"/>
    </source>
</evidence>
<proteinExistence type="predicted"/>
<evidence type="ECO:0000313" key="2">
    <source>
        <dbReference type="EMBL" id="CAD7031810.1"/>
    </source>
</evidence>
<dbReference type="EMBL" id="CABFWF030000010">
    <property type="protein sequence ID" value="CAD7031810.1"/>
    <property type="molecule type" value="Genomic_DNA"/>
</dbReference>
<dbReference type="Pfam" id="PF15937">
    <property type="entry name" value="PrlF_antitoxin"/>
    <property type="match status" value="1"/>
</dbReference>
<dbReference type="SMART" id="SM00966">
    <property type="entry name" value="SpoVT_AbrB"/>
    <property type="match status" value="1"/>
</dbReference>
<reference evidence="2 3" key="1">
    <citation type="submission" date="2020-11" db="EMBL/GenBank/DDBJ databases">
        <authorList>
            <person name="Lassalle F."/>
        </authorList>
    </citation>
    <scope>NUCLEOTIDE SEQUENCE [LARGE SCALE GENOMIC DNA]</scope>
    <source>
        <strain evidence="2 3">JC140</strain>
    </source>
</reference>
<evidence type="ECO:0000313" key="3">
    <source>
        <dbReference type="Proteomes" id="UP000606921"/>
    </source>
</evidence>
<dbReference type="Gene3D" id="2.10.260.10">
    <property type="match status" value="1"/>
</dbReference>
<dbReference type="Proteomes" id="UP000606921">
    <property type="component" value="Unassembled WGS sequence"/>
</dbReference>
<name>A0ABN7JHM3_9HYPH</name>
<gene>
    <name evidence="2" type="ORF">REJC140_02967</name>
</gene>
<keyword evidence="3" id="KW-1185">Reference proteome</keyword>